<dbReference type="Gene3D" id="1.10.443.10">
    <property type="entry name" value="Intergrase catalytic core"/>
    <property type="match status" value="1"/>
</dbReference>
<dbReference type="PROSITE" id="PS51900">
    <property type="entry name" value="CB"/>
    <property type="match status" value="1"/>
</dbReference>
<dbReference type="Gene3D" id="1.10.150.130">
    <property type="match status" value="1"/>
</dbReference>
<evidence type="ECO:0000256" key="3">
    <source>
        <dbReference type="ARBA" id="ARBA00023172"/>
    </source>
</evidence>
<accession>X0TLQ1</accession>
<dbReference type="CDD" id="cd01189">
    <property type="entry name" value="INT_ICEBs1_C_like"/>
    <property type="match status" value="1"/>
</dbReference>
<dbReference type="InterPro" id="IPR013762">
    <property type="entry name" value="Integrase-like_cat_sf"/>
</dbReference>
<evidence type="ECO:0000259" key="4">
    <source>
        <dbReference type="PROSITE" id="PS51898"/>
    </source>
</evidence>
<organism evidence="6">
    <name type="scientific">marine sediment metagenome</name>
    <dbReference type="NCBI Taxonomy" id="412755"/>
    <lineage>
        <taxon>unclassified sequences</taxon>
        <taxon>metagenomes</taxon>
        <taxon>ecological metagenomes</taxon>
    </lineage>
</organism>
<dbReference type="InterPro" id="IPR050090">
    <property type="entry name" value="Tyrosine_recombinase_XerCD"/>
</dbReference>
<comment type="caution">
    <text evidence="6">The sequence shown here is derived from an EMBL/GenBank/DDBJ whole genome shotgun (WGS) entry which is preliminary data.</text>
</comment>
<evidence type="ECO:0000256" key="1">
    <source>
        <dbReference type="ARBA" id="ARBA00008857"/>
    </source>
</evidence>
<dbReference type="InterPro" id="IPR011010">
    <property type="entry name" value="DNA_brk_join_enz"/>
</dbReference>
<dbReference type="GO" id="GO:0015074">
    <property type="term" value="P:DNA integration"/>
    <property type="evidence" value="ECO:0007669"/>
    <property type="project" value="InterPro"/>
</dbReference>
<proteinExistence type="inferred from homology"/>
<keyword evidence="2" id="KW-0238">DNA-binding</keyword>
<feature type="domain" description="Core-binding (CB)" evidence="5">
    <location>
        <begin position="5"/>
        <end position="87"/>
    </location>
</feature>
<dbReference type="SUPFAM" id="SSF56349">
    <property type="entry name" value="DNA breaking-rejoining enzymes"/>
    <property type="match status" value="1"/>
</dbReference>
<dbReference type="GO" id="GO:0006310">
    <property type="term" value="P:DNA recombination"/>
    <property type="evidence" value="ECO:0007669"/>
    <property type="project" value="UniProtKB-KW"/>
</dbReference>
<dbReference type="PANTHER" id="PTHR30349:SF64">
    <property type="entry name" value="PROPHAGE INTEGRASE INTD-RELATED"/>
    <property type="match status" value="1"/>
</dbReference>
<evidence type="ECO:0008006" key="7">
    <source>
        <dbReference type="Google" id="ProtNLM"/>
    </source>
</evidence>
<dbReference type="InterPro" id="IPR010998">
    <property type="entry name" value="Integrase_recombinase_N"/>
</dbReference>
<dbReference type="InterPro" id="IPR002104">
    <property type="entry name" value="Integrase_catalytic"/>
</dbReference>
<dbReference type="PROSITE" id="PS51898">
    <property type="entry name" value="TYR_RECOMBINASE"/>
    <property type="match status" value="1"/>
</dbReference>
<comment type="similarity">
    <text evidence="1">Belongs to the 'phage' integrase family.</text>
</comment>
<dbReference type="InterPro" id="IPR053876">
    <property type="entry name" value="Phage_int_M"/>
</dbReference>
<dbReference type="Pfam" id="PF22022">
    <property type="entry name" value="Phage_int_M"/>
    <property type="match status" value="1"/>
</dbReference>
<dbReference type="InterPro" id="IPR044068">
    <property type="entry name" value="CB"/>
</dbReference>
<dbReference type="EMBL" id="BARS01010492">
    <property type="protein sequence ID" value="GAF94179.1"/>
    <property type="molecule type" value="Genomic_DNA"/>
</dbReference>
<dbReference type="Pfam" id="PF00589">
    <property type="entry name" value="Phage_integrase"/>
    <property type="match status" value="1"/>
</dbReference>
<dbReference type="GO" id="GO:0003677">
    <property type="term" value="F:DNA binding"/>
    <property type="evidence" value="ECO:0007669"/>
    <property type="project" value="UniProtKB-KW"/>
</dbReference>
<name>X0TLQ1_9ZZZZ</name>
<evidence type="ECO:0000259" key="5">
    <source>
        <dbReference type="PROSITE" id="PS51900"/>
    </source>
</evidence>
<evidence type="ECO:0000313" key="6">
    <source>
        <dbReference type="EMBL" id="GAF94179.1"/>
    </source>
</evidence>
<feature type="non-terminal residue" evidence="6">
    <location>
        <position position="306"/>
    </location>
</feature>
<feature type="non-terminal residue" evidence="6">
    <location>
        <position position="1"/>
    </location>
</feature>
<dbReference type="PANTHER" id="PTHR30349">
    <property type="entry name" value="PHAGE INTEGRASE-RELATED"/>
    <property type="match status" value="1"/>
</dbReference>
<sequence length="306" mass="35253">RPWRTSTSEALWHWHRIYAPTWKPSYVKSARALIEHHLAPFFGEKELHTITEEDLLLFIREKLDAGKAPNTVRNALAVLRRVFHLAERQGKVPRNPASRVGELMRQVEASASTEVREVQHWTRREVESLLAIAQREDLAVAQILGFAFATGCRRGEIFALQWRDVSLTESTATIRRSFSDRRLSTPKGRRSRRVPLPASALEALERLLEQRKRESLERGWPEVPAFVFCTPKGTAWDPGYFSRRWERVRRIAQREGARPLKFHATRHTWATLALAAGKSPRWVADVLGHADPSLTLRVYAHALREE</sequence>
<protein>
    <recommendedName>
        <fullName evidence="7">Tyr recombinase domain-containing protein</fullName>
    </recommendedName>
</protein>
<evidence type="ECO:0000256" key="2">
    <source>
        <dbReference type="ARBA" id="ARBA00023125"/>
    </source>
</evidence>
<gene>
    <name evidence="6" type="ORF">S01H1_19428</name>
</gene>
<reference evidence="6" key="1">
    <citation type="journal article" date="2014" name="Front. Microbiol.">
        <title>High frequency of phylogenetically diverse reductive dehalogenase-homologous genes in deep subseafloor sedimentary metagenomes.</title>
        <authorList>
            <person name="Kawai M."/>
            <person name="Futagami T."/>
            <person name="Toyoda A."/>
            <person name="Takaki Y."/>
            <person name="Nishi S."/>
            <person name="Hori S."/>
            <person name="Arai W."/>
            <person name="Tsubouchi T."/>
            <person name="Morono Y."/>
            <person name="Uchiyama I."/>
            <person name="Ito T."/>
            <person name="Fujiyama A."/>
            <person name="Inagaki F."/>
            <person name="Takami H."/>
        </authorList>
    </citation>
    <scope>NUCLEOTIDE SEQUENCE</scope>
    <source>
        <strain evidence="6">Expedition CK06-06</strain>
    </source>
</reference>
<dbReference type="AlphaFoldDB" id="X0TLQ1"/>
<keyword evidence="3" id="KW-0233">DNA recombination</keyword>
<feature type="domain" description="Tyr recombinase" evidence="4">
    <location>
        <begin position="116"/>
        <end position="306"/>
    </location>
</feature>